<dbReference type="GO" id="GO:0008270">
    <property type="term" value="F:zinc ion binding"/>
    <property type="evidence" value="ECO:0007669"/>
    <property type="project" value="UniProtKB-KW"/>
</dbReference>
<dbReference type="InterPro" id="IPR040366">
    <property type="entry name" value="Nab2/ZC3H14"/>
</dbReference>
<keyword evidence="11" id="KW-0832">Ubl conjugation</keyword>
<feature type="compositionally biased region" description="Polar residues" evidence="20">
    <location>
        <begin position="399"/>
        <end position="408"/>
    </location>
</feature>
<dbReference type="RefSeq" id="XP_028362255.1">
    <property type="nucleotide sequence ID" value="XM_028506454.2"/>
</dbReference>
<evidence type="ECO:0000256" key="15">
    <source>
        <dbReference type="ARBA" id="ARBA00023242"/>
    </source>
</evidence>
<dbReference type="PANTHER" id="PTHR14738:SF29">
    <property type="entry name" value="ZINC FINGER CCCH DOMAIN-CONTAINING PROTEIN 14"/>
    <property type="match status" value="1"/>
</dbReference>
<comment type="function">
    <text evidence="16">RNA-binding protein involved in the biogenesis of circular RNAs (circRNAs), which are produced by back-splicing circularization of pre-mRNAs. Acts by binding to both exon-intron boundary and 3'-UTR of pre-mRNAs to promote circRNA biogenesis through dimerization and the association with the spliceosome. Required for spermatogenesis via involvement in circRNA biogenesis. Regulates the pre-mRNA processing of ATP5MC1; preventing its degradation. Also binds the poly(A) tail of mRNAs; controlling poly(A) length in neuronal cells.</text>
</comment>
<evidence type="ECO:0000256" key="18">
    <source>
        <dbReference type="PROSITE-ProRule" id="PRU00723"/>
    </source>
</evidence>
<protein>
    <recommendedName>
        <fullName evidence="3 19">Zinc finger CCCH domain-containing protein 14</fullName>
    </recommendedName>
</protein>
<organism evidence="22 23">
    <name type="scientific">Phyllostomus discolor</name>
    <name type="common">pale spear-nosed bat</name>
    <dbReference type="NCBI Taxonomy" id="89673"/>
    <lineage>
        <taxon>Eukaryota</taxon>
        <taxon>Metazoa</taxon>
        <taxon>Chordata</taxon>
        <taxon>Craniata</taxon>
        <taxon>Vertebrata</taxon>
        <taxon>Euteleostomi</taxon>
        <taxon>Mammalia</taxon>
        <taxon>Eutheria</taxon>
        <taxon>Laurasiatheria</taxon>
        <taxon>Chiroptera</taxon>
        <taxon>Yangochiroptera</taxon>
        <taxon>Phyllostomidae</taxon>
        <taxon>Phyllostominae</taxon>
        <taxon>Phyllostomus</taxon>
    </lineage>
</organism>
<feature type="region of interest" description="Disordered" evidence="20">
    <location>
        <begin position="369"/>
        <end position="430"/>
    </location>
</feature>
<dbReference type="GO" id="GO:0007283">
    <property type="term" value="P:spermatogenesis"/>
    <property type="evidence" value="ECO:0007669"/>
    <property type="project" value="UniProtKB-KW"/>
</dbReference>
<feature type="compositionally biased region" description="Polar residues" evidence="20">
    <location>
        <begin position="77"/>
        <end position="101"/>
    </location>
</feature>
<feature type="region of interest" description="Disordered" evidence="20">
    <location>
        <begin position="308"/>
        <end position="350"/>
    </location>
</feature>
<dbReference type="SMART" id="SM00356">
    <property type="entry name" value="ZnF_C3H1"/>
    <property type="match status" value="3"/>
</dbReference>
<keyword evidence="13 19" id="KW-0694">RNA-binding</keyword>
<evidence type="ECO:0000256" key="7">
    <source>
        <dbReference type="ARBA" id="ARBA00022737"/>
    </source>
</evidence>
<feature type="compositionally biased region" description="Basic and acidic residues" evidence="20">
    <location>
        <begin position="412"/>
        <end position="424"/>
    </location>
</feature>
<dbReference type="GO" id="GO:0008143">
    <property type="term" value="F:poly(A) binding"/>
    <property type="evidence" value="ECO:0007669"/>
    <property type="project" value="UniProtKB-UniRule"/>
</dbReference>
<accession>A0A6J2L9I9</accession>
<dbReference type="Gene3D" id="4.10.1000.40">
    <property type="match status" value="1"/>
</dbReference>
<evidence type="ECO:0000256" key="4">
    <source>
        <dbReference type="ARBA" id="ARBA00022499"/>
    </source>
</evidence>
<evidence type="ECO:0000256" key="13">
    <source>
        <dbReference type="ARBA" id="ARBA00022884"/>
    </source>
</evidence>
<keyword evidence="4" id="KW-1017">Isopeptide bond</keyword>
<keyword evidence="10 18" id="KW-0862">Zinc</keyword>
<feature type="zinc finger region" description="C3H1-type" evidence="18">
    <location>
        <begin position="579"/>
        <end position="604"/>
    </location>
</feature>
<feature type="domain" description="C3H1-type" evidence="21">
    <location>
        <begin position="579"/>
        <end position="604"/>
    </location>
</feature>
<evidence type="ECO:0000313" key="23">
    <source>
        <dbReference type="RefSeq" id="XP_028362255.1"/>
    </source>
</evidence>
<dbReference type="GO" id="GO:0030154">
    <property type="term" value="P:cell differentiation"/>
    <property type="evidence" value="ECO:0007669"/>
    <property type="project" value="UniProtKB-KW"/>
</dbReference>
<dbReference type="FunFam" id="4.10.1000.40:FF:000006">
    <property type="entry name" value="Zinc finger CCCH domain-containing protein 14"/>
    <property type="match status" value="1"/>
</dbReference>
<comment type="subcellular location">
    <subcellularLocation>
        <location evidence="1 19">Nucleus speckle</location>
    </subcellularLocation>
</comment>
<evidence type="ECO:0000256" key="1">
    <source>
        <dbReference type="ARBA" id="ARBA00004324"/>
    </source>
</evidence>
<evidence type="ECO:0000256" key="9">
    <source>
        <dbReference type="ARBA" id="ARBA00022782"/>
    </source>
</evidence>
<keyword evidence="6 18" id="KW-0479">Metal-binding</keyword>
<dbReference type="FunFam" id="4.10.1000.30:FF:000001">
    <property type="entry name" value="Zinc finger CCCH domain-containing protein 14"/>
    <property type="match status" value="1"/>
</dbReference>
<dbReference type="Pfam" id="PF14608">
    <property type="entry name" value="zf-CCCH_2"/>
    <property type="match status" value="5"/>
</dbReference>
<dbReference type="AlphaFoldDB" id="A0A6J2L9I9"/>
<keyword evidence="12" id="KW-0744">Spermatogenesis</keyword>
<keyword evidence="15 19" id="KW-0539">Nucleus</keyword>
<keyword evidence="7 19" id="KW-0677">Repeat</keyword>
<feature type="region of interest" description="Disordered" evidence="20">
    <location>
        <begin position="77"/>
        <end position="146"/>
    </location>
</feature>
<dbReference type="FunFam" id="1.20.1390.10:FF:000006">
    <property type="entry name" value="zinc finger CCCH domain-containing protein 14"/>
    <property type="match status" value="1"/>
</dbReference>
<evidence type="ECO:0000256" key="14">
    <source>
        <dbReference type="ARBA" id="ARBA00022990"/>
    </source>
</evidence>
<evidence type="ECO:0000256" key="8">
    <source>
        <dbReference type="ARBA" id="ARBA00022771"/>
    </source>
</evidence>
<evidence type="ECO:0000256" key="19">
    <source>
        <dbReference type="RuleBase" id="RU369058"/>
    </source>
</evidence>
<evidence type="ECO:0000259" key="21">
    <source>
        <dbReference type="PROSITE" id="PS50103"/>
    </source>
</evidence>
<comment type="similarity">
    <text evidence="2 19">Belongs to the ZC3H14 family.</text>
</comment>
<keyword evidence="5" id="KW-0597">Phosphoprotein</keyword>
<feature type="compositionally biased region" description="Polar residues" evidence="20">
    <location>
        <begin position="132"/>
        <end position="144"/>
    </location>
</feature>
<keyword evidence="22" id="KW-1185">Reference proteome</keyword>
<dbReference type="GO" id="GO:0005737">
    <property type="term" value="C:cytoplasm"/>
    <property type="evidence" value="ECO:0007669"/>
    <property type="project" value="TreeGrafter"/>
</dbReference>
<keyword evidence="14" id="KW-0007">Acetylation</keyword>
<dbReference type="PANTHER" id="PTHR14738">
    <property type="entry name" value="ZINC FINGER CCCH DOMAIN-CONTAINING PROTEIN 14"/>
    <property type="match status" value="1"/>
</dbReference>
<keyword evidence="9" id="KW-0221">Differentiation</keyword>
<evidence type="ECO:0000256" key="20">
    <source>
        <dbReference type="SAM" id="MobiDB-lite"/>
    </source>
</evidence>
<keyword evidence="8 18" id="KW-0863">Zinc-finger</keyword>
<dbReference type="FunFam" id="4.10.1000.40:FF:000001">
    <property type="entry name" value="zinc finger CCCH domain-containing protein 14 isoform X2"/>
    <property type="match status" value="1"/>
</dbReference>
<name>A0A6J2L9I9_9CHIR</name>
<dbReference type="Proteomes" id="UP000504628">
    <property type="component" value="Chromosome 1"/>
</dbReference>
<proteinExistence type="inferred from homology"/>
<evidence type="ECO:0000256" key="11">
    <source>
        <dbReference type="ARBA" id="ARBA00022843"/>
    </source>
</evidence>
<evidence type="ECO:0000256" key="5">
    <source>
        <dbReference type="ARBA" id="ARBA00022553"/>
    </source>
</evidence>
<dbReference type="Gene3D" id="1.20.1390.10">
    <property type="entry name" value="PWI domain"/>
    <property type="match status" value="1"/>
</dbReference>
<dbReference type="GO" id="GO:0043488">
    <property type="term" value="P:regulation of mRNA stability"/>
    <property type="evidence" value="ECO:0007669"/>
    <property type="project" value="UniProtKB-UniRule"/>
</dbReference>
<dbReference type="CTD" id="79882"/>
<dbReference type="GO" id="GO:0016607">
    <property type="term" value="C:nuclear speck"/>
    <property type="evidence" value="ECO:0007669"/>
    <property type="project" value="UniProtKB-SubCell"/>
</dbReference>
<evidence type="ECO:0000256" key="12">
    <source>
        <dbReference type="ARBA" id="ARBA00022871"/>
    </source>
</evidence>
<evidence type="ECO:0000256" key="6">
    <source>
        <dbReference type="ARBA" id="ARBA00022723"/>
    </source>
</evidence>
<comment type="subunit">
    <text evidence="17">Homodimer; facilitating circular RNAs (circRNAs) formation. Associates with the spliceosome. Interacts with HOOK2. Interacts with ZFC3H1 in a RNase-sensitive manner.</text>
</comment>
<gene>
    <name evidence="23" type="primary">ZC3H14</name>
</gene>
<dbReference type="PROSITE" id="PS50103">
    <property type="entry name" value="ZF_C3H1"/>
    <property type="match status" value="1"/>
</dbReference>
<evidence type="ECO:0000256" key="17">
    <source>
        <dbReference type="ARBA" id="ARBA00062976"/>
    </source>
</evidence>
<dbReference type="Gene3D" id="4.10.1000.30">
    <property type="match status" value="1"/>
</dbReference>
<evidence type="ECO:0000256" key="10">
    <source>
        <dbReference type="ARBA" id="ARBA00022833"/>
    </source>
</evidence>
<dbReference type="GeneID" id="114492276"/>
<evidence type="ECO:0000256" key="3">
    <source>
        <dbReference type="ARBA" id="ARBA00015071"/>
    </source>
</evidence>
<dbReference type="FunFam" id="4.10.1000.30:FF:000003">
    <property type="entry name" value="zinc finger CCCH domain-containing protein 14 isoform X6"/>
    <property type="match status" value="1"/>
</dbReference>
<evidence type="ECO:0000256" key="2">
    <source>
        <dbReference type="ARBA" id="ARBA00008423"/>
    </source>
</evidence>
<evidence type="ECO:0000313" key="22">
    <source>
        <dbReference type="Proteomes" id="UP000504628"/>
    </source>
</evidence>
<feature type="compositionally biased region" description="Polar residues" evidence="20">
    <location>
        <begin position="369"/>
        <end position="380"/>
    </location>
</feature>
<evidence type="ECO:0000256" key="16">
    <source>
        <dbReference type="ARBA" id="ARBA00059881"/>
    </source>
</evidence>
<dbReference type="InterPro" id="IPR000571">
    <property type="entry name" value="Znf_CCCH"/>
</dbReference>
<sequence length="720" mass="80520">MEIGTEISRKIRSAIKGKLQELGAYVDEELPDYIMVMVANKKSQDQMTEDLSLFLGNNTVRFTVWLHGVLDKLRSVTTDPSSLKSPDTSIFDSGVPSNRSSLGRGDERRHEAAVPPLAVSSSRPEKRDSRISAGSQEQKTNNVRQAYDDGTATRLMSTVKPLREPAPSEDVIDIKPEPDDLIDEDLNFVQENPLSQKKPTVTLTYGSSRPSIEIYRPPASRTADSGVHVNRLQFQQQQNSLHAAKQLEIQNSRVYETGRLCEPEVLRTLEETYSPFFRNSSENMSVEEENFRKRKLPVVSSVVKVKKFSHDGEEEEDEEDCGSRAGSVSSSVSVPAKPERRPSLPPSKQANKNLILKAISEAQESVTKTTNYSAVSQKQTLPVAPRTRTSQEELLAETAQGQGRTSRISPPIKEEETKGDHVEKSQGTPQRQLLSRLQIDPGMVETLEISPDTRSFILKKPKLSEEVVVAPNQESGTKTADTLRVLSGHLLQTRDLVQPDKPASPKFIVTLDGVPSPPGYMSDQEEDMCFEGVKPVNQTAASNKGLRGLLHPQQLQLMSRQLGDPDAEMSELSVAQKPEKLLERCKYWPACKNGDECAYHHPVSPCKAFPNCKFAEKCLFVHPNCKYDAKCTKPDCPFTHVNRRIPILPPKPAVLTPSPSSNSQLCRYFPACKKMECPFYHPKHCRFNTQCTRPDCTFYHPTITVPPRHALKWIRPQTSE</sequence>
<reference evidence="23" key="1">
    <citation type="submission" date="2025-08" db="UniProtKB">
        <authorList>
            <consortium name="RefSeq"/>
        </authorList>
    </citation>
    <scope>IDENTIFICATION</scope>
    <source>
        <tissue evidence="23">Muscle</tissue>
    </source>
</reference>